<keyword evidence="3" id="KW-1185">Reference proteome</keyword>
<sequence length="97" mass="10383">MFHLPLYSSVLYNENFLSLETYSYFSYISIFQPGSAMSTSERASVMSGIGSSAHHSTRSLRSVRESVPPIHGVSGPKGPDSIHSSGSHSSSSSSLVN</sequence>
<comment type="caution">
    <text evidence="2">The sequence shown here is derived from an EMBL/GenBank/DDBJ whole genome shotgun (WGS) entry which is preliminary data.</text>
</comment>
<evidence type="ECO:0000313" key="2">
    <source>
        <dbReference type="EMBL" id="KAL3873012.1"/>
    </source>
</evidence>
<proteinExistence type="predicted"/>
<dbReference type="EMBL" id="JBJQND010000006">
    <property type="protein sequence ID" value="KAL3873012.1"/>
    <property type="molecule type" value="Genomic_DNA"/>
</dbReference>
<reference evidence="2 3" key="1">
    <citation type="submission" date="2024-11" db="EMBL/GenBank/DDBJ databases">
        <title>Chromosome-level genome assembly of the freshwater bivalve Anodonta woodiana.</title>
        <authorList>
            <person name="Chen X."/>
        </authorList>
    </citation>
    <scope>NUCLEOTIDE SEQUENCE [LARGE SCALE GENOMIC DNA]</scope>
    <source>
        <strain evidence="2">MN2024</strain>
        <tissue evidence="2">Gills</tissue>
    </source>
</reference>
<feature type="region of interest" description="Disordered" evidence="1">
    <location>
        <begin position="46"/>
        <end position="97"/>
    </location>
</feature>
<feature type="compositionally biased region" description="Low complexity" evidence="1">
    <location>
        <begin position="81"/>
        <end position="97"/>
    </location>
</feature>
<accession>A0ABD3WGM2</accession>
<dbReference type="Proteomes" id="UP001634394">
    <property type="component" value="Unassembled WGS sequence"/>
</dbReference>
<organism evidence="2 3">
    <name type="scientific">Sinanodonta woodiana</name>
    <name type="common">Chinese pond mussel</name>
    <name type="synonym">Anodonta woodiana</name>
    <dbReference type="NCBI Taxonomy" id="1069815"/>
    <lineage>
        <taxon>Eukaryota</taxon>
        <taxon>Metazoa</taxon>
        <taxon>Spiralia</taxon>
        <taxon>Lophotrochozoa</taxon>
        <taxon>Mollusca</taxon>
        <taxon>Bivalvia</taxon>
        <taxon>Autobranchia</taxon>
        <taxon>Heteroconchia</taxon>
        <taxon>Palaeoheterodonta</taxon>
        <taxon>Unionida</taxon>
        <taxon>Unionoidea</taxon>
        <taxon>Unionidae</taxon>
        <taxon>Unioninae</taxon>
        <taxon>Sinanodonta</taxon>
    </lineage>
</organism>
<evidence type="ECO:0000256" key="1">
    <source>
        <dbReference type="SAM" id="MobiDB-lite"/>
    </source>
</evidence>
<dbReference type="AlphaFoldDB" id="A0ABD3WGM2"/>
<evidence type="ECO:0000313" key="3">
    <source>
        <dbReference type="Proteomes" id="UP001634394"/>
    </source>
</evidence>
<protein>
    <submittedName>
        <fullName evidence="2">Uncharacterized protein</fullName>
    </submittedName>
</protein>
<name>A0ABD3WGM2_SINWO</name>
<gene>
    <name evidence="2" type="ORF">ACJMK2_036174</name>
</gene>